<evidence type="ECO:0000313" key="2">
    <source>
        <dbReference type="Proteomes" id="UP000196074"/>
    </source>
</evidence>
<dbReference type="Proteomes" id="UP000196074">
    <property type="component" value="Unassembled WGS sequence"/>
</dbReference>
<dbReference type="InterPro" id="IPR006379">
    <property type="entry name" value="HAD-SF_hydro_IIB"/>
</dbReference>
<dbReference type="AlphaFoldDB" id="A0A1Y4QVS0"/>
<gene>
    <name evidence="1" type="ORF">B5E88_10545</name>
</gene>
<dbReference type="InterPro" id="IPR036412">
    <property type="entry name" value="HAD-like_sf"/>
</dbReference>
<dbReference type="NCBIfam" id="TIGR00099">
    <property type="entry name" value="Cof-subfamily"/>
    <property type="match status" value="1"/>
</dbReference>
<keyword evidence="1" id="KW-0378">Hydrolase</keyword>
<dbReference type="SFLD" id="SFLDS00003">
    <property type="entry name" value="Haloacid_Dehalogenase"/>
    <property type="match status" value="1"/>
</dbReference>
<dbReference type="SUPFAM" id="SSF56784">
    <property type="entry name" value="HAD-like"/>
    <property type="match status" value="1"/>
</dbReference>
<dbReference type="PANTHER" id="PTHR10000:SF25">
    <property type="entry name" value="PHOSPHATASE YKRA-RELATED"/>
    <property type="match status" value="1"/>
</dbReference>
<dbReference type="GO" id="GO:0000287">
    <property type="term" value="F:magnesium ion binding"/>
    <property type="evidence" value="ECO:0007669"/>
    <property type="project" value="TreeGrafter"/>
</dbReference>
<protein>
    <submittedName>
        <fullName evidence="1">HAD family hydrolase</fullName>
    </submittedName>
</protein>
<proteinExistence type="predicted"/>
<dbReference type="Pfam" id="PF08282">
    <property type="entry name" value="Hydrolase_3"/>
    <property type="match status" value="1"/>
</dbReference>
<dbReference type="GO" id="GO:0005829">
    <property type="term" value="C:cytosol"/>
    <property type="evidence" value="ECO:0007669"/>
    <property type="project" value="TreeGrafter"/>
</dbReference>
<dbReference type="RefSeq" id="WP_087215955.1">
    <property type="nucleotide sequence ID" value="NZ_NFLC01000026.1"/>
</dbReference>
<accession>A0A1Y4QVS0</accession>
<evidence type="ECO:0000313" key="1">
    <source>
        <dbReference type="EMBL" id="OUQ08971.1"/>
    </source>
</evidence>
<dbReference type="GO" id="GO:0016791">
    <property type="term" value="F:phosphatase activity"/>
    <property type="evidence" value="ECO:0007669"/>
    <property type="project" value="TreeGrafter"/>
</dbReference>
<organism evidence="1 2">
    <name type="scientific">Enterococcus cecorum</name>
    <dbReference type="NCBI Taxonomy" id="44008"/>
    <lineage>
        <taxon>Bacteria</taxon>
        <taxon>Bacillati</taxon>
        <taxon>Bacillota</taxon>
        <taxon>Bacilli</taxon>
        <taxon>Lactobacillales</taxon>
        <taxon>Enterococcaceae</taxon>
        <taxon>Enterococcus</taxon>
    </lineage>
</organism>
<dbReference type="InterPro" id="IPR023214">
    <property type="entry name" value="HAD_sf"/>
</dbReference>
<dbReference type="InterPro" id="IPR000150">
    <property type="entry name" value="Cof"/>
</dbReference>
<dbReference type="EMBL" id="NFLC01000026">
    <property type="protein sequence ID" value="OUQ08971.1"/>
    <property type="molecule type" value="Genomic_DNA"/>
</dbReference>
<dbReference type="PANTHER" id="PTHR10000">
    <property type="entry name" value="PHOSPHOSERINE PHOSPHATASE"/>
    <property type="match status" value="1"/>
</dbReference>
<name>A0A1Y4QVS0_9ENTE</name>
<comment type="caution">
    <text evidence="1">The sequence shown here is derived from an EMBL/GenBank/DDBJ whole genome shotgun (WGS) entry which is preliminary data.</text>
</comment>
<dbReference type="Gene3D" id="3.30.1240.10">
    <property type="match status" value="1"/>
</dbReference>
<sequence length="259" mass="28487">MTQTKIIFFDIDGTLIDMNRKKISEKMLETLIRLQEKGIKLCLASGRAPIQIPHFEGVDFDAFLTFNGSYCYTKDCDIHSNPLSKEDVHTVIKNSAKVNRALSIATKDFIAANDADEELVAYFNVGGFKVNVADNFDELVRDHVVYQIMMSGTKDDYPIVLDGVHDSKIAAWWDKAFDLIPKTGGKGVGVASILDFYGFSKEEALAFGDGGNDIEMLQTVGTGVAMGNALDHVKAIADDVCGHVAEDGIYRYCLEKGLI</sequence>
<dbReference type="PROSITE" id="PS01229">
    <property type="entry name" value="COF_2"/>
    <property type="match status" value="1"/>
</dbReference>
<dbReference type="NCBIfam" id="TIGR01484">
    <property type="entry name" value="HAD-SF-IIB"/>
    <property type="match status" value="1"/>
</dbReference>
<dbReference type="SFLD" id="SFLDG01140">
    <property type="entry name" value="C2.B:_Phosphomannomutase_and_P"/>
    <property type="match status" value="1"/>
</dbReference>
<dbReference type="Gene3D" id="3.40.50.1000">
    <property type="entry name" value="HAD superfamily/HAD-like"/>
    <property type="match status" value="1"/>
</dbReference>
<reference evidence="2" key="1">
    <citation type="submission" date="2017-04" db="EMBL/GenBank/DDBJ databases">
        <title>Function of individual gut microbiota members based on whole genome sequencing of pure cultures obtained from chicken caecum.</title>
        <authorList>
            <person name="Medvecky M."/>
            <person name="Cejkova D."/>
            <person name="Polansky O."/>
            <person name="Karasova D."/>
            <person name="Kubasova T."/>
            <person name="Cizek A."/>
            <person name="Rychlik I."/>
        </authorList>
    </citation>
    <scope>NUCLEOTIDE SEQUENCE [LARGE SCALE GENOMIC DNA]</scope>
    <source>
        <strain evidence="2">An144</strain>
    </source>
</reference>